<dbReference type="GO" id="GO:0005524">
    <property type="term" value="F:ATP binding"/>
    <property type="evidence" value="ECO:0007669"/>
    <property type="project" value="InterPro"/>
</dbReference>
<dbReference type="GO" id="GO:0006104">
    <property type="term" value="P:succinyl-CoA metabolic process"/>
    <property type="evidence" value="ECO:0007669"/>
    <property type="project" value="TreeGrafter"/>
</dbReference>
<dbReference type="UniPathway" id="UPA00223">
    <property type="reaction ID" value="UER00999"/>
</dbReference>
<dbReference type="OrthoDB" id="1638943at2759"/>
<evidence type="ECO:0000259" key="2">
    <source>
        <dbReference type="Pfam" id="PF08442"/>
    </source>
</evidence>
<gene>
    <name evidence="3" type="ORF">AQUCO_01600254v1</name>
</gene>
<dbReference type="PANTHER" id="PTHR11815">
    <property type="entry name" value="SUCCINYL-COA SYNTHETASE BETA CHAIN"/>
    <property type="match status" value="1"/>
</dbReference>
<dbReference type="InterPro" id="IPR013650">
    <property type="entry name" value="ATP-grasp_succ-CoA_synth-type"/>
</dbReference>
<dbReference type="GO" id="GO:0042709">
    <property type="term" value="C:succinate-CoA ligase complex"/>
    <property type="evidence" value="ECO:0007669"/>
    <property type="project" value="TreeGrafter"/>
</dbReference>
<dbReference type="GO" id="GO:0005739">
    <property type="term" value="C:mitochondrion"/>
    <property type="evidence" value="ECO:0007669"/>
    <property type="project" value="TreeGrafter"/>
</dbReference>
<organism evidence="3 4">
    <name type="scientific">Aquilegia coerulea</name>
    <name type="common">Rocky mountain columbine</name>
    <dbReference type="NCBI Taxonomy" id="218851"/>
    <lineage>
        <taxon>Eukaryota</taxon>
        <taxon>Viridiplantae</taxon>
        <taxon>Streptophyta</taxon>
        <taxon>Embryophyta</taxon>
        <taxon>Tracheophyta</taxon>
        <taxon>Spermatophyta</taxon>
        <taxon>Magnoliopsida</taxon>
        <taxon>Ranunculales</taxon>
        <taxon>Ranunculaceae</taxon>
        <taxon>Thalictroideae</taxon>
        <taxon>Aquilegia</taxon>
    </lineage>
</organism>
<dbReference type="GO" id="GO:0004775">
    <property type="term" value="F:succinate-CoA ligase (ADP-forming) activity"/>
    <property type="evidence" value="ECO:0007669"/>
    <property type="project" value="TreeGrafter"/>
</dbReference>
<dbReference type="InterPro" id="IPR013815">
    <property type="entry name" value="ATP_grasp_subdomain_1"/>
</dbReference>
<dbReference type="AlphaFoldDB" id="A0A2G5DQV2"/>
<feature type="domain" description="ATP-grasp fold succinyl-CoA synthetase-type" evidence="2">
    <location>
        <begin position="40"/>
        <end position="136"/>
    </location>
</feature>
<evidence type="ECO:0000256" key="1">
    <source>
        <dbReference type="SAM" id="Phobius"/>
    </source>
</evidence>
<reference evidence="3 4" key="1">
    <citation type="submission" date="2017-09" db="EMBL/GenBank/DDBJ databases">
        <title>WGS assembly of Aquilegia coerulea Goldsmith.</title>
        <authorList>
            <person name="Hodges S."/>
            <person name="Kramer E."/>
            <person name="Nordborg M."/>
            <person name="Tomkins J."/>
            <person name="Borevitz J."/>
            <person name="Derieg N."/>
            <person name="Yan J."/>
            <person name="Mihaltcheva S."/>
            <person name="Hayes R.D."/>
            <person name="Rokhsar D."/>
        </authorList>
    </citation>
    <scope>NUCLEOTIDE SEQUENCE [LARGE SCALE GENOMIC DNA]</scope>
    <source>
        <strain evidence="4">cv. Goldsmith</strain>
    </source>
</reference>
<keyword evidence="4" id="KW-1185">Reference proteome</keyword>
<accession>A0A2G5DQV2</accession>
<dbReference type="EMBL" id="KZ305033">
    <property type="protein sequence ID" value="PIA45878.1"/>
    <property type="molecule type" value="Genomic_DNA"/>
</dbReference>
<dbReference type="GO" id="GO:0006099">
    <property type="term" value="P:tricarboxylic acid cycle"/>
    <property type="evidence" value="ECO:0007669"/>
    <property type="project" value="UniProtKB-UniPathway"/>
</dbReference>
<feature type="transmembrane region" description="Helical" evidence="1">
    <location>
        <begin position="177"/>
        <end position="196"/>
    </location>
</feature>
<keyword evidence="1" id="KW-1133">Transmembrane helix</keyword>
<proteinExistence type="predicted"/>
<dbReference type="PANTHER" id="PTHR11815:SF10">
    <property type="entry name" value="SUCCINATE--COA LIGASE [GDP-FORMING] SUBUNIT BETA, MITOCHONDRIAL"/>
    <property type="match status" value="1"/>
</dbReference>
<name>A0A2G5DQV2_AQUCA</name>
<evidence type="ECO:0000313" key="3">
    <source>
        <dbReference type="EMBL" id="PIA45878.1"/>
    </source>
</evidence>
<dbReference type="Gene3D" id="3.30.1490.20">
    <property type="entry name" value="ATP-grasp fold, A domain"/>
    <property type="match status" value="1"/>
</dbReference>
<sequence>MMRGLINKLASSKSLSVIGKWQLQQQQIRRFNIHENHQVGAELMGKYGINVPSSEQVKKAIQDVFPNQNEVAVKSQVLAGGQGLGTFKSGLKAGGVHIVKSNELEDIAGKMLGQNILVTKQTGPQGKVVSKAFEKKYVNKFQEMAPMVLSTYRNSGQEGIKEIMADYVHHEMTRNLFLIYFTLFRFIVIKDVYLFLVS</sequence>
<protein>
    <recommendedName>
        <fullName evidence="2">ATP-grasp fold succinyl-CoA synthetase-type domain-containing protein</fullName>
    </recommendedName>
</protein>
<dbReference type="InParanoid" id="A0A2G5DQV2"/>
<keyword evidence="1" id="KW-0812">Transmembrane</keyword>
<dbReference type="SUPFAM" id="SSF56059">
    <property type="entry name" value="Glutathione synthetase ATP-binding domain-like"/>
    <property type="match status" value="1"/>
</dbReference>
<dbReference type="STRING" id="218851.A0A2G5DQV2"/>
<keyword evidence="1" id="KW-0472">Membrane</keyword>
<evidence type="ECO:0000313" key="4">
    <source>
        <dbReference type="Proteomes" id="UP000230069"/>
    </source>
</evidence>
<dbReference type="Pfam" id="PF08442">
    <property type="entry name" value="ATP-grasp_2"/>
    <property type="match status" value="1"/>
</dbReference>
<dbReference type="Proteomes" id="UP000230069">
    <property type="component" value="Unassembled WGS sequence"/>
</dbReference>